<evidence type="ECO:0000313" key="3">
    <source>
        <dbReference type="EMBL" id="WPU96291.1"/>
    </source>
</evidence>
<evidence type="ECO:0000256" key="1">
    <source>
        <dbReference type="SAM" id="SignalP"/>
    </source>
</evidence>
<proteinExistence type="predicted"/>
<feature type="signal peptide" evidence="1">
    <location>
        <begin position="1"/>
        <end position="20"/>
    </location>
</feature>
<feature type="domain" description="Outer membrane protein beta-barrel" evidence="2">
    <location>
        <begin position="19"/>
        <end position="188"/>
    </location>
</feature>
<dbReference type="Gene3D" id="2.40.160.20">
    <property type="match status" value="1"/>
</dbReference>
<dbReference type="InterPro" id="IPR025665">
    <property type="entry name" value="Beta-barrel_OMP_2"/>
</dbReference>
<evidence type="ECO:0000313" key="4">
    <source>
        <dbReference type="Proteomes" id="UP001324380"/>
    </source>
</evidence>
<dbReference type="EMBL" id="CP139558">
    <property type="protein sequence ID" value="WPU96291.1"/>
    <property type="molecule type" value="Genomic_DNA"/>
</dbReference>
<feature type="chain" id="PRO_5047038764" evidence="1">
    <location>
        <begin position="21"/>
        <end position="212"/>
    </location>
</feature>
<dbReference type="Pfam" id="PF13568">
    <property type="entry name" value="OMP_b-brl_2"/>
    <property type="match status" value="1"/>
</dbReference>
<dbReference type="SUPFAM" id="SSF56925">
    <property type="entry name" value="OMPA-like"/>
    <property type="match status" value="1"/>
</dbReference>
<dbReference type="RefSeq" id="WP_321565390.1">
    <property type="nucleotide sequence ID" value="NZ_CP139558.1"/>
</dbReference>
<gene>
    <name evidence="3" type="ORF">SNE25_12260</name>
</gene>
<keyword evidence="4" id="KW-1185">Reference proteome</keyword>
<keyword evidence="1" id="KW-0732">Signal</keyword>
<evidence type="ECO:0000259" key="2">
    <source>
        <dbReference type="Pfam" id="PF13568"/>
    </source>
</evidence>
<protein>
    <submittedName>
        <fullName evidence="3">Porin family protein</fullName>
    </submittedName>
</protein>
<name>A0ABZ0TU70_9SPHI</name>
<dbReference type="Proteomes" id="UP001324380">
    <property type="component" value="Chromosome"/>
</dbReference>
<reference evidence="3 4" key="1">
    <citation type="submission" date="2023-11" db="EMBL/GenBank/DDBJ databases">
        <title>Analysis of the Genomes of Mucilaginibacter gossypii cycad 4 and M. sabulilitoris SNA2: microbes with the potential for plant growth promotion.</title>
        <authorList>
            <person name="Hirsch A.M."/>
            <person name="Humm E."/>
            <person name="Rubbi M."/>
            <person name="Del Vecchio G."/>
            <person name="Ha S.M."/>
            <person name="Pellegrini M."/>
            <person name="Gunsalus R.P."/>
        </authorList>
    </citation>
    <scope>NUCLEOTIDE SEQUENCE [LARGE SCALE GENOMIC DNA]</scope>
    <source>
        <strain evidence="3 4">SNA2</strain>
    </source>
</reference>
<sequence>MNKTLTTIIIVLCTSTMTFAQQKKGDVELSFNTGWNVATVSNYVNSSSVPGFQSYRTGWNVGAAADFYFSNRWSLKTKLLFDQKGWGDGFFSERNSDAYPTSFNLNYITLPVMANWHFGRKRNWYLNFGPYAGYLAGAEAPDVNVKVKDYFHNLDLGLALGIGTKIKLADNLKLLLEYDNQGGITDIFKMNEYSAVRNSRGSINVGLTFILK</sequence>
<dbReference type="InterPro" id="IPR011250">
    <property type="entry name" value="OMP/PagP_B-barrel"/>
</dbReference>
<accession>A0ABZ0TU70</accession>
<organism evidence="3 4">
    <name type="scientific">Mucilaginibacter sabulilitoris</name>
    <dbReference type="NCBI Taxonomy" id="1173583"/>
    <lineage>
        <taxon>Bacteria</taxon>
        <taxon>Pseudomonadati</taxon>
        <taxon>Bacteroidota</taxon>
        <taxon>Sphingobacteriia</taxon>
        <taxon>Sphingobacteriales</taxon>
        <taxon>Sphingobacteriaceae</taxon>
        <taxon>Mucilaginibacter</taxon>
    </lineage>
</organism>